<evidence type="ECO:0000313" key="2">
    <source>
        <dbReference type="Proteomes" id="UP000176634"/>
    </source>
</evidence>
<accession>A0A1F6PB52</accession>
<sequence>MLSTGQRHFVDSNRNNPTNLKAFAATLESSELLEELERECLCDIALRDGPPVGEWYKILRVTVLGRMRGPRR</sequence>
<gene>
    <name evidence="1" type="ORF">A2563_02150</name>
</gene>
<name>A0A1F6PB52_9BACT</name>
<dbReference type="EMBL" id="MFRA01000001">
    <property type="protein sequence ID" value="OGH93389.1"/>
    <property type="molecule type" value="Genomic_DNA"/>
</dbReference>
<proteinExistence type="predicted"/>
<dbReference type="AlphaFoldDB" id="A0A1F6PB52"/>
<comment type="caution">
    <text evidence="1">The sequence shown here is derived from an EMBL/GenBank/DDBJ whole genome shotgun (WGS) entry which is preliminary data.</text>
</comment>
<organism evidence="1 2">
    <name type="scientific">Candidatus Magasanikbacteria bacterium RIFOXYD1_FULL_40_23</name>
    <dbReference type="NCBI Taxonomy" id="1798705"/>
    <lineage>
        <taxon>Bacteria</taxon>
        <taxon>Candidatus Magasanikiibacteriota</taxon>
    </lineage>
</organism>
<protein>
    <submittedName>
        <fullName evidence="1">Uncharacterized protein</fullName>
    </submittedName>
</protein>
<evidence type="ECO:0000313" key="1">
    <source>
        <dbReference type="EMBL" id="OGH93389.1"/>
    </source>
</evidence>
<dbReference type="Proteomes" id="UP000176634">
    <property type="component" value="Unassembled WGS sequence"/>
</dbReference>
<reference evidence="1 2" key="1">
    <citation type="journal article" date="2016" name="Nat. Commun.">
        <title>Thousands of microbial genomes shed light on interconnected biogeochemical processes in an aquifer system.</title>
        <authorList>
            <person name="Anantharaman K."/>
            <person name="Brown C.T."/>
            <person name="Hug L.A."/>
            <person name="Sharon I."/>
            <person name="Castelle C.J."/>
            <person name="Probst A.J."/>
            <person name="Thomas B.C."/>
            <person name="Singh A."/>
            <person name="Wilkins M.J."/>
            <person name="Karaoz U."/>
            <person name="Brodie E.L."/>
            <person name="Williams K.H."/>
            <person name="Hubbard S.S."/>
            <person name="Banfield J.F."/>
        </authorList>
    </citation>
    <scope>NUCLEOTIDE SEQUENCE [LARGE SCALE GENOMIC DNA]</scope>
</reference>